<feature type="transmembrane region" description="Helical" evidence="6">
    <location>
        <begin position="239"/>
        <end position="262"/>
    </location>
</feature>
<evidence type="ECO:0000256" key="4">
    <source>
        <dbReference type="ARBA" id="ARBA00022989"/>
    </source>
</evidence>
<accession>A0ABX1WNZ9</accession>
<comment type="caution">
    <text evidence="7">The sequence shown here is derived from an EMBL/GenBank/DDBJ whole genome shotgun (WGS) entry which is preliminary data.</text>
</comment>
<name>A0ABX1WNZ9_9FLAO</name>
<dbReference type="PANTHER" id="PTHR30213:SF0">
    <property type="entry name" value="UPF0761 MEMBRANE PROTEIN YIHY"/>
    <property type="match status" value="1"/>
</dbReference>
<evidence type="ECO:0000256" key="5">
    <source>
        <dbReference type="ARBA" id="ARBA00023136"/>
    </source>
</evidence>
<feature type="transmembrane region" description="Helical" evidence="6">
    <location>
        <begin position="162"/>
        <end position="184"/>
    </location>
</feature>
<dbReference type="NCBIfam" id="TIGR00765">
    <property type="entry name" value="yihY_not_rbn"/>
    <property type="match status" value="1"/>
</dbReference>
<feature type="transmembrane region" description="Helical" evidence="6">
    <location>
        <begin position="55"/>
        <end position="75"/>
    </location>
</feature>
<dbReference type="InterPro" id="IPR017039">
    <property type="entry name" value="Virul_fac_BrkB"/>
</dbReference>
<dbReference type="PANTHER" id="PTHR30213">
    <property type="entry name" value="INNER MEMBRANE PROTEIN YHJD"/>
    <property type="match status" value="1"/>
</dbReference>
<dbReference type="Pfam" id="PF03631">
    <property type="entry name" value="Virul_fac_BrkB"/>
    <property type="match status" value="1"/>
</dbReference>
<dbReference type="RefSeq" id="WP_171623721.1">
    <property type="nucleotide sequence ID" value="NZ_CP053698.1"/>
</dbReference>
<feature type="transmembrane region" description="Helical" evidence="6">
    <location>
        <begin position="204"/>
        <end position="227"/>
    </location>
</feature>
<comment type="subcellular location">
    <subcellularLocation>
        <location evidence="1">Cell membrane</location>
        <topology evidence="1">Multi-pass membrane protein</topology>
    </subcellularLocation>
</comment>
<dbReference type="PIRSF" id="PIRSF035875">
    <property type="entry name" value="RNase_BN"/>
    <property type="match status" value="1"/>
</dbReference>
<proteinExistence type="predicted"/>
<protein>
    <submittedName>
        <fullName evidence="7">YihY/virulence factor BrkB family protein</fullName>
    </submittedName>
</protein>
<evidence type="ECO:0000313" key="7">
    <source>
        <dbReference type="EMBL" id="NOJ76433.1"/>
    </source>
</evidence>
<evidence type="ECO:0000256" key="3">
    <source>
        <dbReference type="ARBA" id="ARBA00022692"/>
    </source>
</evidence>
<dbReference type="EMBL" id="JABFOQ010000032">
    <property type="protein sequence ID" value="NOJ76433.1"/>
    <property type="molecule type" value="Genomic_DNA"/>
</dbReference>
<keyword evidence="8" id="KW-1185">Reference proteome</keyword>
<keyword evidence="4 6" id="KW-1133">Transmembrane helix</keyword>
<evidence type="ECO:0000256" key="2">
    <source>
        <dbReference type="ARBA" id="ARBA00022475"/>
    </source>
</evidence>
<feature type="transmembrane region" description="Helical" evidence="6">
    <location>
        <begin position="268"/>
        <end position="294"/>
    </location>
</feature>
<reference evidence="7 8" key="1">
    <citation type="submission" date="2020-05" db="EMBL/GenBank/DDBJ databases">
        <title>Tigecycline resistant gene in Empedobacter stercoris.</title>
        <authorList>
            <person name="Chen Y."/>
            <person name="Cheng Y."/>
            <person name="Zhou K."/>
        </authorList>
    </citation>
    <scope>NUCLEOTIDE SEQUENCE [LARGE SCALE GENOMIC DNA]</scope>
    <source>
        <strain evidence="7 8">ES202</strain>
    </source>
</reference>
<keyword evidence="5 6" id="KW-0472">Membrane</keyword>
<organism evidence="7 8">
    <name type="scientific">Empedobacter stercoris</name>
    <dbReference type="NCBI Taxonomy" id="1628248"/>
    <lineage>
        <taxon>Bacteria</taxon>
        <taxon>Pseudomonadati</taxon>
        <taxon>Bacteroidota</taxon>
        <taxon>Flavobacteriia</taxon>
        <taxon>Flavobacteriales</taxon>
        <taxon>Weeksellaceae</taxon>
        <taxon>Empedobacter</taxon>
    </lineage>
</organism>
<gene>
    <name evidence="7" type="ORF">HMH06_11425</name>
</gene>
<sequence length="323" mass="37876">MRILQDFKTYTGINYFRDWSKTKLMNKNTSITVYDFLRVFWIRVMKGNFPLRSAAVSWILFFSMFPFLLFLFSVLPHLTYYGDIKELLFTQFLPQILPKHVSNEVISYIDKTTALQGKRKVNYLLILITIFMSSNGIQGIINGFNVSYQDVYVKRKNSKSRVISIILTLFFTVFIVLQVFLSYSTSIIWKYLTNVSFLSKLGQFSYLINYFSVFIFYFVSMCMLYYFGPNHKKSRSTVLPGALLTSVLFLLTVIGFNSYLSYFTNIDLLYGSLGLVMIMMIFVYINVILMLVGYELNMSINYTKNYEDIHHIDSNRFINLDKS</sequence>
<feature type="transmembrane region" description="Helical" evidence="6">
    <location>
        <begin position="121"/>
        <end position="141"/>
    </location>
</feature>
<evidence type="ECO:0000313" key="8">
    <source>
        <dbReference type="Proteomes" id="UP000580344"/>
    </source>
</evidence>
<dbReference type="Proteomes" id="UP000580344">
    <property type="component" value="Unassembled WGS sequence"/>
</dbReference>
<keyword evidence="3 6" id="KW-0812">Transmembrane</keyword>
<keyword evidence="2" id="KW-1003">Cell membrane</keyword>
<evidence type="ECO:0000256" key="6">
    <source>
        <dbReference type="SAM" id="Phobius"/>
    </source>
</evidence>
<evidence type="ECO:0000256" key="1">
    <source>
        <dbReference type="ARBA" id="ARBA00004651"/>
    </source>
</evidence>